<dbReference type="InterPro" id="IPR023171">
    <property type="entry name" value="Na/H_antiporter_dom_sf"/>
</dbReference>
<comment type="similarity">
    <text evidence="2">In the N-terminal section; belongs to the NhaA Na(+)/H(+) (TC 2.A.33) antiporter family.</text>
</comment>
<evidence type="ECO:0000256" key="2">
    <source>
        <dbReference type="ARBA" id="ARBA00007006"/>
    </source>
</evidence>
<dbReference type="GO" id="GO:0015385">
    <property type="term" value="F:sodium:proton antiporter activity"/>
    <property type="evidence" value="ECO:0007669"/>
    <property type="project" value="UniProtKB-UniRule"/>
</dbReference>
<comment type="catalytic activity">
    <reaction evidence="12">
        <text>Na(+)(in) + 2 H(+)(out) = Na(+)(out) + 2 H(+)(in)</text>
        <dbReference type="Rhea" id="RHEA:29251"/>
        <dbReference type="ChEBI" id="CHEBI:15378"/>
        <dbReference type="ChEBI" id="CHEBI:29101"/>
    </reaction>
</comment>
<keyword evidence="15" id="KW-1185">Reference proteome</keyword>
<dbReference type="NCBIfam" id="TIGR00773">
    <property type="entry name" value="NhaA"/>
    <property type="match status" value="1"/>
</dbReference>
<evidence type="ECO:0000256" key="12">
    <source>
        <dbReference type="HAMAP-Rule" id="MF_01844"/>
    </source>
</evidence>
<evidence type="ECO:0000313" key="15">
    <source>
        <dbReference type="Proteomes" id="UP000562124"/>
    </source>
</evidence>
<evidence type="ECO:0000256" key="8">
    <source>
        <dbReference type="ARBA" id="ARBA00023053"/>
    </source>
</evidence>
<feature type="transmembrane region" description="Helical" evidence="12">
    <location>
        <begin position="190"/>
        <end position="209"/>
    </location>
</feature>
<proteinExistence type="inferred from homology"/>
<keyword evidence="5 12" id="KW-1003">Cell membrane</keyword>
<dbReference type="InterPro" id="IPR013766">
    <property type="entry name" value="Thioredoxin_domain"/>
</dbReference>
<evidence type="ECO:0000256" key="11">
    <source>
        <dbReference type="ARBA" id="ARBA00023201"/>
    </source>
</evidence>
<sequence length="629" mass="66844">MTAPETSRRRPRPGAVRRFAATENMGALALLVATATALVWANSPWAGSYEALWTAEMGIHVGGIDLTLQNREWVNEGLMAIFFFVAGLEVRRELDMGELRERRRVAPVVLAALGGMIVPIVLYLALNAGEPSARGWGIVMGTDTAFALGVLTLVRGASPPVRSFLLTVVIIDDVVALTVIGVAYTSELSVPWLLVALALFGVVLALRALKVRHGAPYLLVGAAVWAATVASGVEATVAGVALGVVFTAYPPARAGLRRAGAVWRRFRMEPSPPLARQAGRAMVRAVSPNERYQHLFHPWTSYLIVPVFALANAGIPLDGETIARAATSPITIGIVVGLVIGKLVGITATTWLVTRRWAGAFPLPLPWPALVGASSVAGIGFTVSLLIADISFTGADLQDAKAGVLAASGLAAGLAWVAFRIITHLPHRLRSAGSGRLAPPLSDLAEPVDPDVDHLRGSPDAPVTLVWYGDLECHHCAAASTLVDRLRETFAGDLAVVFRHLPITEIHPHAQLAAEAAEAAARQGRFWDMHTTLLDHQDALTPRDLAGHASALGLDTPRFTADLEARRHALRVERDVASADDSGAAGTPTFFINGRRYTGAHDHAALATAIRRTHQMSLARGESSAQQPL</sequence>
<comment type="similarity">
    <text evidence="12">Belongs to the NhaA Na(+)/H(+) (TC 2.A.33) antiporter family.</text>
</comment>
<evidence type="ECO:0000256" key="3">
    <source>
        <dbReference type="ARBA" id="ARBA00022448"/>
    </source>
</evidence>
<accession>A0A7Y0QFX8</accession>
<comment type="subcellular location">
    <subcellularLocation>
        <location evidence="1">Cell inner membrane</location>
        <topology evidence="1">Multi-pass membrane protein</topology>
    </subcellularLocation>
    <subcellularLocation>
        <location evidence="12">Cell membrane</location>
        <topology evidence="12">Multi-pass membrane protein</topology>
    </subcellularLocation>
</comment>
<dbReference type="EMBL" id="JABCJJ010000004">
    <property type="protein sequence ID" value="NMR19501.1"/>
    <property type="molecule type" value="Genomic_DNA"/>
</dbReference>
<dbReference type="PROSITE" id="PS51352">
    <property type="entry name" value="THIOREDOXIN_2"/>
    <property type="match status" value="1"/>
</dbReference>
<dbReference type="Pfam" id="PF13462">
    <property type="entry name" value="Thioredoxin_4"/>
    <property type="match status" value="1"/>
</dbReference>
<feature type="domain" description="Thioredoxin" evidence="13">
    <location>
        <begin position="432"/>
        <end position="615"/>
    </location>
</feature>
<keyword evidence="6 12" id="KW-0812">Transmembrane</keyword>
<dbReference type="HAMAP" id="MF_01844">
    <property type="entry name" value="NhaA"/>
    <property type="match status" value="1"/>
</dbReference>
<feature type="transmembrane region" description="Helical" evidence="12">
    <location>
        <begin position="138"/>
        <end position="157"/>
    </location>
</feature>
<keyword evidence="4 12" id="KW-0050">Antiport</keyword>
<gene>
    <name evidence="12 14" type="primary">nhaA</name>
    <name evidence="14" type="ORF">HIR71_04565</name>
</gene>
<dbReference type="Gene3D" id="1.20.1530.10">
    <property type="entry name" value="Na+/H+ antiporter like domain"/>
    <property type="match status" value="1"/>
</dbReference>
<organism evidence="14 15">
    <name type="scientific">Cellulomonas fimi</name>
    <dbReference type="NCBI Taxonomy" id="1708"/>
    <lineage>
        <taxon>Bacteria</taxon>
        <taxon>Bacillati</taxon>
        <taxon>Actinomycetota</taxon>
        <taxon>Actinomycetes</taxon>
        <taxon>Micrococcales</taxon>
        <taxon>Cellulomonadaceae</taxon>
        <taxon>Cellulomonas</taxon>
    </lineage>
</organism>
<dbReference type="InterPro" id="IPR036249">
    <property type="entry name" value="Thioredoxin-like_sf"/>
</dbReference>
<evidence type="ECO:0000256" key="9">
    <source>
        <dbReference type="ARBA" id="ARBA00023065"/>
    </source>
</evidence>
<dbReference type="GO" id="GO:0005886">
    <property type="term" value="C:plasma membrane"/>
    <property type="evidence" value="ECO:0007669"/>
    <property type="project" value="UniProtKB-SubCell"/>
</dbReference>
<protein>
    <recommendedName>
        <fullName evidence="12">Na(+)/H(+) antiporter NhaA</fullName>
    </recommendedName>
    <alternativeName>
        <fullName evidence="12">Sodium/proton antiporter NhaA</fullName>
    </alternativeName>
</protein>
<comment type="caution">
    <text evidence="14">The sequence shown here is derived from an EMBL/GenBank/DDBJ whole genome shotgun (WGS) entry which is preliminary data.</text>
</comment>
<feature type="transmembrane region" description="Helical" evidence="12">
    <location>
        <begin position="216"/>
        <end position="249"/>
    </location>
</feature>
<evidence type="ECO:0000256" key="5">
    <source>
        <dbReference type="ARBA" id="ARBA00022475"/>
    </source>
</evidence>
<dbReference type="SUPFAM" id="SSF52833">
    <property type="entry name" value="Thioredoxin-like"/>
    <property type="match status" value="1"/>
</dbReference>
<dbReference type="RefSeq" id="WP_169323841.1">
    <property type="nucleotide sequence ID" value="NZ_JABCJJ010000004.1"/>
</dbReference>
<feature type="transmembrane region" description="Helical" evidence="12">
    <location>
        <begin position="105"/>
        <end position="126"/>
    </location>
</feature>
<dbReference type="PANTHER" id="PTHR30341:SF0">
    <property type="entry name" value="NA(+)_H(+) ANTIPORTER NHAA"/>
    <property type="match status" value="1"/>
</dbReference>
<evidence type="ECO:0000256" key="1">
    <source>
        <dbReference type="ARBA" id="ARBA00004429"/>
    </source>
</evidence>
<feature type="transmembrane region" description="Helical" evidence="12">
    <location>
        <begin position="365"/>
        <end position="388"/>
    </location>
</feature>
<dbReference type="PANTHER" id="PTHR30341">
    <property type="entry name" value="SODIUM ION/PROTON ANTIPORTER NHAA-RELATED"/>
    <property type="match status" value="1"/>
</dbReference>
<evidence type="ECO:0000256" key="4">
    <source>
        <dbReference type="ARBA" id="ARBA00022449"/>
    </source>
</evidence>
<evidence type="ECO:0000256" key="10">
    <source>
        <dbReference type="ARBA" id="ARBA00023136"/>
    </source>
</evidence>
<feature type="transmembrane region" description="Helical" evidence="12">
    <location>
        <begin position="400"/>
        <end position="419"/>
    </location>
</feature>
<comment type="function">
    <text evidence="12">Na(+)/H(+) antiporter that extrudes sodium in exchange for external protons.</text>
</comment>
<reference evidence="14 15" key="1">
    <citation type="submission" date="2020-04" db="EMBL/GenBank/DDBJ databases">
        <title>Sequencing and Assembly of C. fimi.</title>
        <authorList>
            <person name="Ramsey A.R."/>
        </authorList>
    </citation>
    <scope>NUCLEOTIDE SEQUENCE [LARGE SCALE GENOMIC DNA]</scope>
    <source>
        <strain evidence="14 15">SB</strain>
    </source>
</reference>
<evidence type="ECO:0000256" key="6">
    <source>
        <dbReference type="ARBA" id="ARBA00022692"/>
    </source>
</evidence>
<feature type="transmembrane region" description="Helical" evidence="12">
    <location>
        <begin position="329"/>
        <end position="353"/>
    </location>
</feature>
<keyword evidence="10 12" id="KW-0472">Membrane</keyword>
<keyword evidence="11 12" id="KW-0739">Sodium transport</keyword>
<evidence type="ECO:0000259" key="13">
    <source>
        <dbReference type="PROSITE" id="PS51352"/>
    </source>
</evidence>
<dbReference type="AlphaFoldDB" id="A0A7Y0QFX8"/>
<dbReference type="GO" id="GO:0006885">
    <property type="term" value="P:regulation of pH"/>
    <property type="evidence" value="ECO:0007669"/>
    <property type="project" value="UniProtKB-UniRule"/>
</dbReference>
<evidence type="ECO:0000256" key="7">
    <source>
        <dbReference type="ARBA" id="ARBA00022989"/>
    </source>
</evidence>
<feature type="transmembrane region" description="Helical" evidence="12">
    <location>
        <begin position="299"/>
        <end position="317"/>
    </location>
</feature>
<feature type="transmembrane region" description="Helical" evidence="12">
    <location>
        <begin position="164"/>
        <end position="184"/>
    </location>
</feature>
<keyword evidence="7 12" id="KW-1133">Transmembrane helix</keyword>
<feature type="transmembrane region" description="Helical" evidence="12">
    <location>
        <begin position="73"/>
        <end position="90"/>
    </location>
</feature>
<keyword evidence="3 12" id="KW-0813">Transport</keyword>
<dbReference type="InterPro" id="IPR004670">
    <property type="entry name" value="NhaA"/>
</dbReference>
<dbReference type="Pfam" id="PF06965">
    <property type="entry name" value="Na_H_antiport_1"/>
    <property type="match status" value="1"/>
</dbReference>
<dbReference type="Proteomes" id="UP000562124">
    <property type="component" value="Unassembled WGS sequence"/>
</dbReference>
<name>A0A7Y0QFX8_CELFI</name>
<dbReference type="InterPro" id="IPR012336">
    <property type="entry name" value="Thioredoxin-like_fold"/>
</dbReference>
<dbReference type="Gene3D" id="3.40.30.10">
    <property type="entry name" value="Glutaredoxin"/>
    <property type="match status" value="1"/>
</dbReference>
<keyword evidence="9 12" id="KW-0406">Ion transport</keyword>
<keyword evidence="8 12" id="KW-0915">Sodium</keyword>
<evidence type="ECO:0000313" key="14">
    <source>
        <dbReference type="EMBL" id="NMR19501.1"/>
    </source>
</evidence>